<keyword evidence="2" id="KW-1185">Reference proteome</keyword>
<protein>
    <submittedName>
        <fullName evidence="1">Uncharacterized protein</fullName>
    </submittedName>
</protein>
<proteinExistence type="predicted"/>
<dbReference type="RefSeq" id="WP_089761326.1">
    <property type="nucleotide sequence ID" value="NZ_BKAT01000011.1"/>
</dbReference>
<reference evidence="2" key="1">
    <citation type="submission" date="2016-10" db="EMBL/GenBank/DDBJ databases">
        <authorList>
            <person name="Varghese N."/>
            <person name="Submissions S."/>
        </authorList>
    </citation>
    <scope>NUCLEOTIDE SEQUENCE [LARGE SCALE GENOMIC DNA]</scope>
    <source>
        <strain evidence="2">DSM 23920</strain>
    </source>
</reference>
<dbReference type="OrthoDB" id="1523307at2"/>
<organism evidence="1 2">
    <name type="scientific">Chitinophaga terrae</name>
    <name type="common">ex Kim and Jung 2007</name>
    <dbReference type="NCBI Taxonomy" id="408074"/>
    <lineage>
        <taxon>Bacteria</taxon>
        <taxon>Pseudomonadati</taxon>
        <taxon>Bacteroidota</taxon>
        <taxon>Chitinophagia</taxon>
        <taxon>Chitinophagales</taxon>
        <taxon>Chitinophagaceae</taxon>
        <taxon>Chitinophaga</taxon>
    </lineage>
</organism>
<dbReference type="Proteomes" id="UP000199656">
    <property type="component" value="Unassembled WGS sequence"/>
</dbReference>
<dbReference type="AlphaFoldDB" id="A0A1H4BID1"/>
<name>A0A1H4BID1_9BACT</name>
<evidence type="ECO:0000313" key="1">
    <source>
        <dbReference type="EMBL" id="SEA47880.1"/>
    </source>
</evidence>
<dbReference type="EMBL" id="FNRL01000008">
    <property type="protein sequence ID" value="SEA47880.1"/>
    <property type="molecule type" value="Genomic_DNA"/>
</dbReference>
<sequence>MGVLSETWFADGYIDFELKKYTLLAYLQDINRYFNQSKLYPQLSDIIFHYNNLIAFRDNKQFLQQQFPKKLTAVNIQKLELLYEQMIADDELMAELEDIIQYSIQEMNNTIKDGTSLYEMVAAQLTIYPVGLVPLESKEGYLLLCDGSYRQILVYSYRLTIFERHDEKYRGIHTAYLSSYKKDLVYTINHVKSLLIKEKKELPNPAVYCVETPLVMPVDETLLPIAKRSLVKYIAEEAA</sequence>
<dbReference type="STRING" id="408074.SAMN05660909_02083"/>
<evidence type="ECO:0000313" key="2">
    <source>
        <dbReference type="Proteomes" id="UP000199656"/>
    </source>
</evidence>
<accession>A0A1H4BID1</accession>
<gene>
    <name evidence="1" type="ORF">SAMN05660909_02083</name>
</gene>